<evidence type="ECO:0000259" key="2">
    <source>
        <dbReference type="PROSITE" id="PS50158"/>
    </source>
</evidence>
<dbReference type="InterPro" id="IPR036875">
    <property type="entry name" value="Znf_CCHC_sf"/>
</dbReference>
<dbReference type="SMART" id="SM00343">
    <property type="entry name" value="ZnF_C2HC"/>
    <property type="match status" value="2"/>
</dbReference>
<protein>
    <submittedName>
        <fullName evidence="3">Reverse transcriptase domain-containing protein</fullName>
    </submittedName>
</protein>
<organism evidence="3">
    <name type="scientific">Tanacetum cinerariifolium</name>
    <name type="common">Dalmatian daisy</name>
    <name type="synonym">Chrysanthemum cinerariifolium</name>
    <dbReference type="NCBI Taxonomy" id="118510"/>
    <lineage>
        <taxon>Eukaryota</taxon>
        <taxon>Viridiplantae</taxon>
        <taxon>Streptophyta</taxon>
        <taxon>Embryophyta</taxon>
        <taxon>Tracheophyta</taxon>
        <taxon>Spermatophyta</taxon>
        <taxon>Magnoliopsida</taxon>
        <taxon>eudicotyledons</taxon>
        <taxon>Gunneridae</taxon>
        <taxon>Pentapetalae</taxon>
        <taxon>asterids</taxon>
        <taxon>campanulids</taxon>
        <taxon>Asterales</taxon>
        <taxon>Asteraceae</taxon>
        <taxon>Asteroideae</taxon>
        <taxon>Anthemideae</taxon>
        <taxon>Anthemidinae</taxon>
        <taxon>Tanacetum</taxon>
    </lineage>
</organism>
<gene>
    <name evidence="3" type="ORF">Tci_548200</name>
</gene>
<dbReference type="SUPFAM" id="SSF57756">
    <property type="entry name" value="Retrovirus zinc finger-like domains"/>
    <property type="match status" value="1"/>
</dbReference>
<accession>A0A699IRW8</accession>
<dbReference type="PROSITE" id="PS50158">
    <property type="entry name" value="ZF_CCHC"/>
    <property type="match status" value="2"/>
</dbReference>
<keyword evidence="3" id="KW-0808">Transferase</keyword>
<comment type="caution">
    <text evidence="3">The sequence shown here is derived from an EMBL/GenBank/DDBJ whole genome shotgun (WGS) entry which is preliminary data.</text>
</comment>
<keyword evidence="1" id="KW-0479">Metal-binding</keyword>
<feature type="domain" description="CCHC-type" evidence="2">
    <location>
        <begin position="124"/>
        <end position="139"/>
    </location>
</feature>
<name>A0A699IRW8_TANCI</name>
<keyword evidence="3" id="KW-0695">RNA-directed DNA polymerase</keyword>
<dbReference type="InterPro" id="IPR001878">
    <property type="entry name" value="Znf_CCHC"/>
</dbReference>
<dbReference type="GO" id="GO:0008270">
    <property type="term" value="F:zinc ion binding"/>
    <property type="evidence" value="ECO:0007669"/>
    <property type="project" value="UniProtKB-KW"/>
</dbReference>
<dbReference type="AlphaFoldDB" id="A0A699IRW8"/>
<proteinExistence type="predicted"/>
<keyword evidence="3" id="KW-0548">Nucleotidyltransferase</keyword>
<keyword evidence="1" id="KW-0862">Zinc</keyword>
<reference evidence="3" key="1">
    <citation type="journal article" date="2019" name="Sci. Rep.">
        <title>Draft genome of Tanacetum cinerariifolium, the natural source of mosquito coil.</title>
        <authorList>
            <person name="Yamashiro T."/>
            <person name="Shiraishi A."/>
            <person name="Satake H."/>
            <person name="Nakayama K."/>
        </authorList>
    </citation>
    <scope>NUCLEOTIDE SEQUENCE</scope>
</reference>
<dbReference type="EMBL" id="BKCJ010320190">
    <property type="protein sequence ID" value="GEZ76227.1"/>
    <property type="molecule type" value="Genomic_DNA"/>
</dbReference>
<keyword evidence="1" id="KW-0863">Zinc-finger</keyword>
<sequence length="192" mass="22040">MSATRHGMNSAKIDQIIAQRVTDAIKAIVLYEEKIHMAHDSMNQVQQNKRLEVVKAHTTGPCNKKWYARNLPTCDRCKLTHTGPCIVRCNNCKRVGHMTRDCKTPVLVTTQRSIVANQKSKVTCYECEKPGHYKSDCPKWKNQNRVNQIWKVKARGNSNVVKNNDDARGEIFLPYIVRPKLKPSRTIFCTFL</sequence>
<feature type="domain" description="CCHC-type" evidence="2">
    <location>
        <begin position="88"/>
        <end position="103"/>
    </location>
</feature>
<dbReference type="GO" id="GO:0003964">
    <property type="term" value="F:RNA-directed DNA polymerase activity"/>
    <property type="evidence" value="ECO:0007669"/>
    <property type="project" value="UniProtKB-KW"/>
</dbReference>
<dbReference type="Gene3D" id="4.10.60.10">
    <property type="entry name" value="Zinc finger, CCHC-type"/>
    <property type="match status" value="1"/>
</dbReference>
<dbReference type="Pfam" id="PF00098">
    <property type="entry name" value="zf-CCHC"/>
    <property type="match status" value="2"/>
</dbReference>
<dbReference type="GO" id="GO:0003676">
    <property type="term" value="F:nucleic acid binding"/>
    <property type="evidence" value="ECO:0007669"/>
    <property type="project" value="InterPro"/>
</dbReference>
<evidence type="ECO:0000313" key="3">
    <source>
        <dbReference type="EMBL" id="GEZ76227.1"/>
    </source>
</evidence>
<evidence type="ECO:0000256" key="1">
    <source>
        <dbReference type="PROSITE-ProRule" id="PRU00047"/>
    </source>
</evidence>